<evidence type="ECO:0000256" key="2">
    <source>
        <dbReference type="ARBA" id="ARBA00022771"/>
    </source>
</evidence>
<evidence type="ECO:0000313" key="7">
    <source>
        <dbReference type="EMBL" id="RYR54367.1"/>
    </source>
</evidence>
<dbReference type="PROSITE" id="PS51999">
    <property type="entry name" value="ZF_GRF"/>
    <property type="match status" value="1"/>
</dbReference>
<keyword evidence="3" id="KW-0862">Zinc</keyword>
<proteinExistence type="predicted"/>
<keyword evidence="1" id="KW-0479">Metal-binding</keyword>
<keyword evidence="5" id="KW-0812">Transmembrane</keyword>
<feature type="domain" description="GRF-type" evidence="6">
    <location>
        <begin position="20"/>
        <end position="62"/>
    </location>
</feature>
<dbReference type="Proteomes" id="UP000289738">
    <property type="component" value="Chromosome A06"/>
</dbReference>
<dbReference type="GO" id="GO:0008270">
    <property type="term" value="F:zinc ion binding"/>
    <property type="evidence" value="ECO:0007669"/>
    <property type="project" value="UniProtKB-KW"/>
</dbReference>
<name>A0A445CU00_ARAHY</name>
<dbReference type="EMBL" id="SDMP01000006">
    <property type="protein sequence ID" value="RYR54367.1"/>
    <property type="molecule type" value="Genomic_DNA"/>
</dbReference>
<keyword evidence="8" id="KW-1185">Reference proteome</keyword>
<evidence type="ECO:0000256" key="3">
    <source>
        <dbReference type="ARBA" id="ARBA00022833"/>
    </source>
</evidence>
<sequence>MASQSSRSGRIQSHVKEMVCGHGERPILRTSTTKDNPGRRFWGCVYYDVQDACDFFRWTDPEAGGAQQNSEIARSMKKITTLKTRLKDVEWKLRIVATLGVVGWIEFLYLLLHNPHKLRQPYGMHLISR</sequence>
<keyword evidence="5" id="KW-1133">Transmembrane helix</keyword>
<gene>
    <name evidence="7" type="ORF">Ahy_A06g029632</name>
</gene>
<dbReference type="AlphaFoldDB" id="A0A445CU00"/>
<keyword evidence="2 4" id="KW-0863">Zinc-finger</keyword>
<evidence type="ECO:0000259" key="6">
    <source>
        <dbReference type="PROSITE" id="PS51999"/>
    </source>
</evidence>
<feature type="transmembrane region" description="Helical" evidence="5">
    <location>
        <begin position="93"/>
        <end position="112"/>
    </location>
</feature>
<evidence type="ECO:0000313" key="8">
    <source>
        <dbReference type="Proteomes" id="UP000289738"/>
    </source>
</evidence>
<accession>A0A445CU00</accession>
<evidence type="ECO:0000256" key="5">
    <source>
        <dbReference type="SAM" id="Phobius"/>
    </source>
</evidence>
<dbReference type="InterPro" id="IPR010666">
    <property type="entry name" value="Znf_GRF"/>
</dbReference>
<keyword evidence="5" id="KW-0472">Membrane</keyword>
<protein>
    <recommendedName>
        <fullName evidence="6">GRF-type domain-containing protein</fullName>
    </recommendedName>
</protein>
<reference evidence="7 8" key="1">
    <citation type="submission" date="2019-01" db="EMBL/GenBank/DDBJ databases">
        <title>Sequencing of cultivated peanut Arachis hypogaea provides insights into genome evolution and oil improvement.</title>
        <authorList>
            <person name="Chen X."/>
        </authorList>
    </citation>
    <scope>NUCLEOTIDE SEQUENCE [LARGE SCALE GENOMIC DNA]</scope>
    <source>
        <strain evidence="8">cv. Fuhuasheng</strain>
        <tissue evidence="7">Leaves</tissue>
    </source>
</reference>
<organism evidence="7 8">
    <name type="scientific">Arachis hypogaea</name>
    <name type="common">Peanut</name>
    <dbReference type="NCBI Taxonomy" id="3818"/>
    <lineage>
        <taxon>Eukaryota</taxon>
        <taxon>Viridiplantae</taxon>
        <taxon>Streptophyta</taxon>
        <taxon>Embryophyta</taxon>
        <taxon>Tracheophyta</taxon>
        <taxon>Spermatophyta</taxon>
        <taxon>Magnoliopsida</taxon>
        <taxon>eudicotyledons</taxon>
        <taxon>Gunneridae</taxon>
        <taxon>Pentapetalae</taxon>
        <taxon>rosids</taxon>
        <taxon>fabids</taxon>
        <taxon>Fabales</taxon>
        <taxon>Fabaceae</taxon>
        <taxon>Papilionoideae</taxon>
        <taxon>50 kb inversion clade</taxon>
        <taxon>dalbergioids sensu lato</taxon>
        <taxon>Dalbergieae</taxon>
        <taxon>Pterocarpus clade</taxon>
        <taxon>Arachis</taxon>
    </lineage>
</organism>
<evidence type="ECO:0000256" key="1">
    <source>
        <dbReference type="ARBA" id="ARBA00022723"/>
    </source>
</evidence>
<dbReference type="PANTHER" id="PTHR33248">
    <property type="entry name" value="ZINC ION-BINDING PROTEIN"/>
    <property type="match status" value="1"/>
</dbReference>
<evidence type="ECO:0000256" key="4">
    <source>
        <dbReference type="PROSITE-ProRule" id="PRU01343"/>
    </source>
</evidence>
<comment type="caution">
    <text evidence="7">The sequence shown here is derived from an EMBL/GenBank/DDBJ whole genome shotgun (WGS) entry which is preliminary data.</text>
</comment>
<dbReference type="Pfam" id="PF06839">
    <property type="entry name" value="Zn_ribbon_GRF"/>
    <property type="match status" value="1"/>
</dbReference>